<organism evidence="1 2">
    <name type="scientific">Segatella oulorum F0390</name>
    <dbReference type="NCBI Taxonomy" id="702438"/>
    <lineage>
        <taxon>Bacteria</taxon>
        <taxon>Pseudomonadati</taxon>
        <taxon>Bacteroidota</taxon>
        <taxon>Bacteroidia</taxon>
        <taxon>Bacteroidales</taxon>
        <taxon>Prevotellaceae</taxon>
        <taxon>Segatella</taxon>
    </lineage>
</organism>
<proteinExistence type="predicted"/>
<reference evidence="1 2" key="1">
    <citation type="submission" date="2011-07" db="EMBL/GenBank/DDBJ databases">
        <title>The Genome Sequence of Prevotella oulorum F0390.</title>
        <authorList>
            <consortium name="The Broad Institute Genome Sequencing Platform"/>
            <consortium name="The Broad Institute Genome Sequencing Center for Infectious Disease"/>
            <person name="Earl A."/>
            <person name="Ward D."/>
            <person name="Feldgarden M."/>
            <person name="Gevers D."/>
            <person name="Izard J."/>
            <person name="Ganesan A."/>
            <person name="Baranova O.V."/>
            <person name="Blanton J.M."/>
            <person name="Tanner A.C."/>
            <person name="Dewhirst F.E."/>
            <person name="Young S.K."/>
            <person name="Zeng Q."/>
            <person name="Gargeya S."/>
            <person name="Fitzgerald M."/>
            <person name="Haas B."/>
            <person name="Abouelleil A."/>
            <person name="Alvarado L."/>
            <person name="Arachchi H.M."/>
            <person name="Berlin A."/>
            <person name="Brown A."/>
            <person name="Chapman S.B."/>
            <person name="Chen Z."/>
            <person name="Dunbar C."/>
            <person name="Freedman E."/>
            <person name="Gearin G."/>
            <person name="Gellesch M."/>
            <person name="Goldberg J."/>
            <person name="Griggs A."/>
            <person name="Gujja S."/>
            <person name="Heiman D."/>
            <person name="Howarth C."/>
            <person name="Larson L."/>
            <person name="Lui A."/>
            <person name="MacDonald P.J.P."/>
            <person name="Mehta T."/>
            <person name="Montmayeur A."/>
            <person name="Murphy C."/>
            <person name="Neiman D."/>
            <person name="Pearson M."/>
            <person name="Priest M."/>
            <person name="Roberts A."/>
            <person name="Saif S."/>
            <person name="Shea T."/>
            <person name="Shenoy N."/>
            <person name="Sisk P."/>
            <person name="Stolte C."/>
            <person name="Sykes S."/>
            <person name="Wortman J."/>
            <person name="Nusbaum C."/>
            <person name="Birren B."/>
        </authorList>
    </citation>
    <scope>NUCLEOTIDE SEQUENCE [LARGE SCALE GENOMIC DNA]</scope>
    <source>
        <strain evidence="1 2">F0390</strain>
    </source>
</reference>
<name>G1WAA7_9BACT</name>
<accession>G1WAA7</accession>
<dbReference type="EMBL" id="ADGI01000025">
    <property type="protein sequence ID" value="EGV33516.1"/>
    <property type="molecule type" value="Genomic_DNA"/>
</dbReference>
<dbReference type="Proteomes" id="UP000005141">
    <property type="component" value="Unassembled WGS sequence"/>
</dbReference>
<gene>
    <name evidence="1" type="ORF">HMPREF9431_00752</name>
</gene>
<evidence type="ECO:0000313" key="2">
    <source>
        <dbReference type="Proteomes" id="UP000005141"/>
    </source>
</evidence>
<dbReference type="eggNOG" id="ENOG50348F5">
    <property type="taxonomic scope" value="Bacteria"/>
</dbReference>
<comment type="caution">
    <text evidence="1">The sequence shown here is derived from an EMBL/GenBank/DDBJ whole genome shotgun (WGS) entry which is preliminary data.</text>
</comment>
<dbReference type="RefSeq" id="WP_004379753.1">
    <property type="nucleotide sequence ID" value="NZ_JH114215.1"/>
</dbReference>
<dbReference type="HOGENOM" id="CLU_1955185_0_0_10"/>
<evidence type="ECO:0008006" key="3">
    <source>
        <dbReference type="Google" id="ProtNLM"/>
    </source>
</evidence>
<sequence>MERKKKIKYCKLRLSEEEARIFQEKARHYDSVSAMVRNAVINFDERATLGKYDAIMEMITLYKRYQRDLALVGNNLNQVVKNANQLAIGNKLNVPFFENILFPHVNETQKNISLIKRQLTNISKKLVK</sequence>
<dbReference type="GeneID" id="95425457"/>
<protein>
    <recommendedName>
        <fullName evidence="3">Bacterial mobilisation domain-containing protein</fullName>
    </recommendedName>
</protein>
<evidence type="ECO:0000313" key="1">
    <source>
        <dbReference type="EMBL" id="EGV33516.1"/>
    </source>
</evidence>
<dbReference type="AlphaFoldDB" id="G1WAA7"/>
<keyword evidence="2" id="KW-1185">Reference proteome</keyword>